<dbReference type="Gene3D" id="2.60.40.10">
    <property type="entry name" value="Immunoglobulins"/>
    <property type="match status" value="1"/>
</dbReference>
<comment type="catalytic activity">
    <reaction evidence="1">
        <text>Hydrolysis of terminal, non-reducing beta-D-mannose residues in beta-D-mannosides.</text>
        <dbReference type="EC" id="3.2.1.25"/>
    </reaction>
</comment>
<dbReference type="SUPFAM" id="SSF51445">
    <property type="entry name" value="(Trans)glycosidases"/>
    <property type="match status" value="1"/>
</dbReference>
<organism evidence="7 8">
    <name type="scientific">Agromyces aureus</name>
    <dbReference type="NCBI Taxonomy" id="453304"/>
    <lineage>
        <taxon>Bacteria</taxon>
        <taxon>Bacillati</taxon>
        <taxon>Actinomycetota</taxon>
        <taxon>Actinomycetes</taxon>
        <taxon>Micrococcales</taxon>
        <taxon>Microbacteriaceae</taxon>
        <taxon>Agromyces</taxon>
    </lineage>
</organism>
<feature type="compositionally biased region" description="Basic and acidic residues" evidence="5">
    <location>
        <begin position="535"/>
        <end position="546"/>
    </location>
</feature>
<dbReference type="GO" id="GO:0004567">
    <property type="term" value="F:beta-mannosidase activity"/>
    <property type="evidence" value="ECO:0007669"/>
    <property type="project" value="UniProtKB-EC"/>
</dbReference>
<dbReference type="SUPFAM" id="SSF49303">
    <property type="entry name" value="beta-Galactosidase/glucuronidase domain"/>
    <property type="match status" value="1"/>
</dbReference>
<dbReference type="InterPro" id="IPR008979">
    <property type="entry name" value="Galactose-bd-like_sf"/>
</dbReference>
<proteinExistence type="predicted"/>
<evidence type="ECO:0000313" key="8">
    <source>
        <dbReference type="Proteomes" id="UP000078437"/>
    </source>
</evidence>
<sequence>MTSSASQHPPRVERPLHDGWRVRAASGPVPDSLGTGSIGAAAIGGGAITAIGAAGDTAGIPAVVPGVVHLDLMRAGLIPDPYLDDHESALAWIGLVDWTYETTFELTHEARAAASVHELVFDGLDTVATVSLNGVVIAEVANQHRTHRIDVTALVRDGDNELVVAFRSPVKYANAQSLALGARPRPYPTPFDAIRKSACSFGWDWGIATATSGIWRPVRLESWSTARLDDVLVRTEVDGGGGAVIVEVSVVFAPSAGGGGDARAADRRDADRRDVPVFVSVAVAGPGLDEIPSALVDLVDGRASVRVDLEHVERWWPIGHGAQHRYVVDVRLHAGEVVDATHRVVGFRELRWNTEPDADGTPFQLVVNDRPVFVKGVNWIPDDAFPVRVDRARYRERLEQAASAGLNLVRVWGGGIYESDDFYDLCDELGLLTWQDFLFACSAYAEEEPLRSEVAAEARDNIVRLAHHPSLALLTGNNENLWGYEDWGWKLALDGRTWGAYYYHELFPKLVAEHAPHVPYAPGSPFSPGGPGGEHGGEQGGEHPNAEAHGTMHVWDLWNQQDWPHYRDLEPRFVAEFGWQGPPAWSTLTRAISDDPLTPESPGMIVHQKATDGNAKLTAGLVPHYRVPNDMETWHWAMQLNQANAISCALDHYRSHWPKTAGAVVWQLNDCWPVTSWAAIDGDGHAKPLFHAIRNAFAPRVVSIQPRVDASGASALAAVLGNDADDGWVGEVVFERRGFDGSVLARAAASVEVAARSSATVAIPVEVAQATDAACELLVASLDGVRGLWWFAEPRDSALAAADVTVETASTGAGVVAVTVTAGASVVRDLTLLFDKLDVHAAVDSGLVTLLPGESWVFTVSGVSAPGVISAEAVSDPRVLRSGNQLVAPPA</sequence>
<dbReference type="Proteomes" id="UP000078437">
    <property type="component" value="Chromosome"/>
</dbReference>
<evidence type="ECO:0000256" key="5">
    <source>
        <dbReference type="SAM" id="MobiDB-lite"/>
    </source>
</evidence>
<dbReference type="GO" id="GO:0006516">
    <property type="term" value="P:glycoprotein catabolic process"/>
    <property type="evidence" value="ECO:0007669"/>
    <property type="project" value="TreeGrafter"/>
</dbReference>
<dbReference type="EC" id="3.2.1.25" evidence="2"/>
<keyword evidence="3" id="KW-0378">Hydrolase</keyword>
<reference evidence="7 8" key="1">
    <citation type="journal article" date="2016" name="Int. J. Syst. Evol. Microbiol.">
        <title>Agromyces aureus sp. nov., isolated from the rhizosphere of Salix caprea L. grown in a heavy-metal-contaminated soil.</title>
        <authorList>
            <person name="Corretto E."/>
            <person name="Antonielli L."/>
            <person name="Sessitsch A."/>
            <person name="Compant S."/>
            <person name="Gorfer M."/>
            <person name="Kuffner M."/>
            <person name="Brader G."/>
        </authorList>
    </citation>
    <scope>NUCLEOTIDE SEQUENCE [LARGE SCALE GENOMIC DNA]</scope>
    <source>
        <strain evidence="7 8">AR33</strain>
    </source>
</reference>
<dbReference type="PANTHER" id="PTHR43730">
    <property type="entry name" value="BETA-MANNOSIDASE"/>
    <property type="match status" value="1"/>
</dbReference>
<evidence type="ECO:0000313" key="7">
    <source>
        <dbReference type="EMBL" id="ANJ26001.1"/>
    </source>
</evidence>
<protein>
    <recommendedName>
        <fullName evidence="2">beta-mannosidase</fullName>
        <ecNumber evidence="2">3.2.1.25</ecNumber>
    </recommendedName>
</protein>
<keyword evidence="8" id="KW-1185">Reference proteome</keyword>
<dbReference type="Gene3D" id="3.20.20.80">
    <property type="entry name" value="Glycosidases"/>
    <property type="match status" value="1"/>
</dbReference>
<feature type="domain" description="Beta-mannosidase-like galactose-binding" evidence="6">
    <location>
        <begin position="58"/>
        <end position="216"/>
    </location>
</feature>
<evidence type="ECO:0000259" key="6">
    <source>
        <dbReference type="Pfam" id="PF22666"/>
    </source>
</evidence>
<dbReference type="PANTHER" id="PTHR43730:SF1">
    <property type="entry name" value="BETA-MANNOSIDASE"/>
    <property type="match status" value="1"/>
</dbReference>
<dbReference type="InterPro" id="IPR036156">
    <property type="entry name" value="Beta-gal/glucu_dom_sf"/>
</dbReference>
<gene>
    <name evidence="7" type="ORF">ATC03_03880</name>
</gene>
<dbReference type="FunFam" id="3.20.20.80:FF:000050">
    <property type="entry name" value="Beta-mannosidase B"/>
    <property type="match status" value="1"/>
</dbReference>
<dbReference type="EMBL" id="CP013979">
    <property type="protein sequence ID" value="ANJ26001.1"/>
    <property type="molecule type" value="Genomic_DNA"/>
</dbReference>
<reference evidence="8" key="2">
    <citation type="submission" date="2016-01" db="EMBL/GenBank/DDBJ databases">
        <title>Complete genome sequence of Agromyces aureus AR33T and comparison with related organisms.</title>
        <authorList>
            <person name="Corretto E."/>
            <person name="Antonielli L."/>
            <person name="Sessitsch A."/>
            <person name="Brader G."/>
        </authorList>
    </citation>
    <scope>NUCLEOTIDE SEQUENCE [LARGE SCALE GENOMIC DNA]</scope>
    <source>
        <strain evidence="8">AR33</strain>
    </source>
</reference>
<keyword evidence="4" id="KW-0326">Glycosidase</keyword>
<dbReference type="OrthoDB" id="9758603at2"/>
<dbReference type="Pfam" id="PF22666">
    <property type="entry name" value="Glyco_hydro_2_N2"/>
    <property type="match status" value="1"/>
</dbReference>
<evidence type="ECO:0000256" key="3">
    <source>
        <dbReference type="ARBA" id="ARBA00022801"/>
    </source>
</evidence>
<evidence type="ECO:0000256" key="2">
    <source>
        <dbReference type="ARBA" id="ARBA00012754"/>
    </source>
</evidence>
<dbReference type="SUPFAM" id="SSF49785">
    <property type="entry name" value="Galactose-binding domain-like"/>
    <property type="match status" value="1"/>
</dbReference>
<evidence type="ECO:0000256" key="1">
    <source>
        <dbReference type="ARBA" id="ARBA00000829"/>
    </source>
</evidence>
<dbReference type="KEGG" id="agy:ATC03_03880"/>
<dbReference type="RefSeq" id="WP_067873328.1">
    <property type="nucleotide sequence ID" value="NZ_CP013979.1"/>
</dbReference>
<dbReference type="InterPro" id="IPR054593">
    <property type="entry name" value="Beta-mannosidase-like_N2"/>
</dbReference>
<dbReference type="STRING" id="453304.ATC03_03880"/>
<accession>A0A191WCL2</accession>
<name>A0A191WCL2_9MICO</name>
<dbReference type="InterPro" id="IPR017853">
    <property type="entry name" value="GH"/>
</dbReference>
<dbReference type="GO" id="GO:0005975">
    <property type="term" value="P:carbohydrate metabolic process"/>
    <property type="evidence" value="ECO:0007669"/>
    <property type="project" value="UniProtKB-ARBA"/>
</dbReference>
<evidence type="ECO:0000256" key="4">
    <source>
        <dbReference type="ARBA" id="ARBA00023295"/>
    </source>
</evidence>
<dbReference type="Gene3D" id="2.60.120.260">
    <property type="entry name" value="Galactose-binding domain-like"/>
    <property type="match status" value="1"/>
</dbReference>
<feature type="region of interest" description="Disordered" evidence="5">
    <location>
        <begin position="521"/>
        <end position="546"/>
    </location>
</feature>
<dbReference type="InterPro" id="IPR013783">
    <property type="entry name" value="Ig-like_fold"/>
</dbReference>
<dbReference type="AlphaFoldDB" id="A0A191WCL2"/>
<dbReference type="InterPro" id="IPR050887">
    <property type="entry name" value="Beta-mannosidase_GH2"/>
</dbReference>